<evidence type="ECO:0000256" key="1">
    <source>
        <dbReference type="ARBA" id="ARBA00005174"/>
    </source>
</evidence>
<gene>
    <name evidence="12" type="ORF">CM19_07645</name>
</gene>
<dbReference type="Gene3D" id="3.40.50.20">
    <property type="match status" value="1"/>
</dbReference>
<evidence type="ECO:0000256" key="3">
    <source>
        <dbReference type="ARBA" id="ARBA00022598"/>
    </source>
</evidence>
<evidence type="ECO:0000313" key="13">
    <source>
        <dbReference type="Proteomes" id="UP000024332"/>
    </source>
</evidence>
<keyword evidence="5" id="KW-0658">Purine biosynthesis</keyword>
<dbReference type="UniPathway" id="UPA00074">
    <property type="reaction ID" value="UER00125"/>
</dbReference>
<comment type="caution">
    <text evidence="12">The sequence shown here is derived from an EMBL/GenBank/DDBJ whole genome shotgun (WGS) entry which is preliminary data.</text>
</comment>
<dbReference type="PANTHER" id="PTHR43472:SF1">
    <property type="entry name" value="PHOSPHORIBOSYLAMINE--GLYCINE LIGASE, CHLOROPLASTIC"/>
    <property type="match status" value="1"/>
</dbReference>
<dbReference type="GO" id="GO:0009113">
    <property type="term" value="P:purine nucleobase biosynthetic process"/>
    <property type="evidence" value="ECO:0007669"/>
    <property type="project" value="InterPro"/>
</dbReference>
<evidence type="ECO:0000256" key="6">
    <source>
        <dbReference type="ARBA" id="ARBA00022840"/>
    </source>
</evidence>
<dbReference type="Pfam" id="PF02844">
    <property type="entry name" value="GARS_N"/>
    <property type="match status" value="1"/>
</dbReference>
<evidence type="ECO:0000256" key="7">
    <source>
        <dbReference type="ARBA" id="ARBA00038345"/>
    </source>
</evidence>
<keyword evidence="3 12" id="KW-0436">Ligase</keyword>
<dbReference type="Pfam" id="PF02843">
    <property type="entry name" value="GARS_C"/>
    <property type="match status" value="1"/>
</dbReference>
<dbReference type="GO" id="GO:0005524">
    <property type="term" value="F:ATP binding"/>
    <property type="evidence" value="ECO:0007669"/>
    <property type="project" value="UniProtKB-UniRule"/>
</dbReference>
<dbReference type="InterPro" id="IPR037123">
    <property type="entry name" value="PRibGlycinamide_synth_C_sf"/>
</dbReference>
<keyword evidence="13" id="KW-1185">Reference proteome</keyword>
<keyword evidence="6 10" id="KW-0067">ATP-binding</keyword>
<dbReference type="Proteomes" id="UP000024332">
    <property type="component" value="Unassembled WGS sequence"/>
</dbReference>
<comment type="pathway">
    <text evidence="1">Purine metabolism; IMP biosynthesis via de novo pathway; N(1)-(5-phospho-D-ribosyl)glycinamide from 5-phospho-alpha-D-ribose 1-diphosphate: step 2/2.</text>
</comment>
<dbReference type="Gene3D" id="3.30.1490.20">
    <property type="entry name" value="ATP-grasp fold, A domain"/>
    <property type="match status" value="1"/>
</dbReference>
<dbReference type="InterPro" id="IPR011761">
    <property type="entry name" value="ATP-grasp"/>
</dbReference>
<dbReference type="SUPFAM" id="SSF56059">
    <property type="entry name" value="Glutathione synthetase ATP-binding domain-like"/>
    <property type="match status" value="1"/>
</dbReference>
<dbReference type="SUPFAM" id="SSF52440">
    <property type="entry name" value="PreATP-grasp domain"/>
    <property type="match status" value="1"/>
</dbReference>
<dbReference type="InterPro" id="IPR013815">
    <property type="entry name" value="ATP_grasp_subdomain_1"/>
</dbReference>
<evidence type="ECO:0000256" key="10">
    <source>
        <dbReference type="PROSITE-ProRule" id="PRU00409"/>
    </source>
</evidence>
<dbReference type="InterPro" id="IPR020561">
    <property type="entry name" value="PRibGlycinamid_synth_ATP-grasp"/>
</dbReference>
<dbReference type="InterPro" id="IPR020562">
    <property type="entry name" value="PRibGlycinamide_synth_N"/>
</dbReference>
<dbReference type="Gene3D" id="3.90.600.10">
    <property type="entry name" value="Phosphoribosylglycinamide synthetase, C-terminal domain"/>
    <property type="match status" value="1"/>
</dbReference>
<dbReference type="PROSITE" id="PS50975">
    <property type="entry name" value="ATP_GRASP"/>
    <property type="match status" value="1"/>
</dbReference>
<dbReference type="OrthoDB" id="146558at2157"/>
<evidence type="ECO:0000256" key="8">
    <source>
        <dbReference type="ARBA" id="ARBA00042242"/>
    </source>
</evidence>
<dbReference type="SMART" id="SM01209">
    <property type="entry name" value="GARS_A"/>
    <property type="match status" value="1"/>
</dbReference>
<dbReference type="RefSeq" id="WP_048099770.1">
    <property type="nucleotide sequence ID" value="NZ_JFZT01000044.1"/>
</dbReference>
<dbReference type="EMBL" id="JFZT01000044">
    <property type="protein sequence ID" value="EZQ04847.1"/>
    <property type="molecule type" value="Genomic_DNA"/>
</dbReference>
<dbReference type="Gene3D" id="3.30.470.20">
    <property type="entry name" value="ATP-grasp fold, B domain"/>
    <property type="match status" value="1"/>
</dbReference>
<dbReference type="InterPro" id="IPR000115">
    <property type="entry name" value="PRibGlycinamide_synth"/>
</dbReference>
<protein>
    <recommendedName>
        <fullName evidence="2">phosphoribosylamine--glycine ligase</fullName>
        <ecNumber evidence="2">6.3.4.13</ecNumber>
    </recommendedName>
    <alternativeName>
        <fullName evidence="8">Glycinamide ribonucleotide synthetase</fullName>
    </alternativeName>
    <alternativeName>
        <fullName evidence="9">Phosphoribosylglycinamide synthetase</fullName>
    </alternativeName>
</protein>
<evidence type="ECO:0000259" key="11">
    <source>
        <dbReference type="PROSITE" id="PS50975"/>
    </source>
</evidence>
<dbReference type="InterPro" id="IPR020560">
    <property type="entry name" value="PRibGlycinamide_synth_C-dom"/>
</dbReference>
<evidence type="ECO:0000256" key="9">
    <source>
        <dbReference type="ARBA" id="ARBA00042864"/>
    </source>
</evidence>
<dbReference type="AlphaFoldDB" id="A0A031LLB8"/>
<comment type="similarity">
    <text evidence="7">Belongs to the GARS family.</text>
</comment>
<dbReference type="SMART" id="SM01210">
    <property type="entry name" value="GARS_C"/>
    <property type="match status" value="1"/>
</dbReference>
<keyword evidence="4 10" id="KW-0547">Nucleotide-binding</keyword>
<proteinExistence type="inferred from homology"/>
<dbReference type="SUPFAM" id="SSF51246">
    <property type="entry name" value="Rudiment single hybrid motif"/>
    <property type="match status" value="1"/>
</dbReference>
<dbReference type="InterPro" id="IPR011054">
    <property type="entry name" value="Rudment_hybrid_motif"/>
</dbReference>
<dbReference type="NCBIfam" id="TIGR00877">
    <property type="entry name" value="purD"/>
    <property type="match status" value="1"/>
</dbReference>
<dbReference type="EC" id="6.3.4.13" evidence="2"/>
<reference evidence="12 13" key="1">
    <citation type="submission" date="2014-03" db="EMBL/GenBank/DDBJ databases">
        <title>Draft genome sequence of the novel thermoacidophilic archaea Acidianus copahuensis ALE1 strain, isolated from Copahue volcanic area in Neuquen Argentina.</title>
        <authorList>
            <person name="Urbieta M.S."/>
            <person name="Rascovan N."/>
            <person name="Castro C."/>
            <person name="Revale S."/>
            <person name="Giaveno M.A."/>
            <person name="Vazquez M.P."/>
            <person name="Donati E.R."/>
        </authorList>
    </citation>
    <scope>NUCLEOTIDE SEQUENCE [LARGE SCALE GENOMIC DNA]</scope>
    <source>
        <strain evidence="12 13">ALE1</strain>
    </source>
</reference>
<evidence type="ECO:0000256" key="4">
    <source>
        <dbReference type="ARBA" id="ARBA00022741"/>
    </source>
</evidence>
<feature type="domain" description="ATP-grasp" evidence="11">
    <location>
        <begin position="111"/>
        <end position="328"/>
    </location>
</feature>
<dbReference type="GO" id="GO:0046872">
    <property type="term" value="F:metal ion binding"/>
    <property type="evidence" value="ECO:0007669"/>
    <property type="project" value="InterPro"/>
</dbReference>
<dbReference type="InterPro" id="IPR016185">
    <property type="entry name" value="PreATP-grasp_dom_sf"/>
</dbReference>
<dbReference type="STRING" id="1160895.CM19_07645"/>
<dbReference type="PANTHER" id="PTHR43472">
    <property type="entry name" value="PHOSPHORIBOSYLAMINE--GLYCINE LIGASE"/>
    <property type="match status" value="1"/>
</dbReference>
<organism evidence="12 13">
    <name type="scientific">Candidatus Acidianus copahuensis</name>
    <dbReference type="NCBI Taxonomy" id="1160895"/>
    <lineage>
        <taxon>Archaea</taxon>
        <taxon>Thermoproteota</taxon>
        <taxon>Thermoprotei</taxon>
        <taxon>Sulfolobales</taxon>
        <taxon>Sulfolobaceae</taxon>
        <taxon>Acidianus</taxon>
    </lineage>
</organism>
<dbReference type="GO" id="GO:0006189">
    <property type="term" value="P:'de novo' IMP biosynthetic process"/>
    <property type="evidence" value="ECO:0007669"/>
    <property type="project" value="UniProtKB-UniPathway"/>
</dbReference>
<name>A0A031LLB8_9CREN</name>
<evidence type="ECO:0000256" key="2">
    <source>
        <dbReference type="ARBA" id="ARBA00013255"/>
    </source>
</evidence>
<evidence type="ECO:0000313" key="12">
    <source>
        <dbReference type="EMBL" id="EZQ04847.1"/>
    </source>
</evidence>
<sequence length="473" mass="52382">MQRVLLIGDGARENAFASALSYLRLYALSSFINPGIKKIVDSSGGKYYIGDINSQEFVKKVKDDVNPDFAIIGPEDPLFHGISDVFYQEGIPVIGASSKNSMIEKSKTWMRQLMWKYGIPGRLRFKAFSSIEDAAKFIMEYGGSVAVKPSEQVGGKGVKVVADLQAYLSQEKRLALSKSVDKIGELVSDKVKVIVEERVDGPEYTQHVLTDGQSYLPLPLAQDYKHAYQDGIGPETGGMGSISGPSSLLPFITEEEYEDTFDIVRQTAKAVERETGEKYKGFISGQMMLTDLWGPTVIEYYSRMGDPETSAIIPRIKNFGEVLIRAAEGHLNKVKPEVVETSSVVWVVSPLGYPLDRTIARGKRIFVDVKKIEDFGCQVFFGSTSLEGGQIITQGSRALELVALGDYNEAVKKLERCVSFVGSETRLIYRTDIGKSIDDMIEKAEIIRYSYKKRKSKGTLGISADWSPNGGMW</sequence>
<dbReference type="GO" id="GO:0004637">
    <property type="term" value="F:phosphoribosylamine-glycine ligase activity"/>
    <property type="evidence" value="ECO:0007669"/>
    <property type="project" value="UniProtKB-EC"/>
</dbReference>
<accession>A0A031LLB8</accession>
<evidence type="ECO:0000256" key="5">
    <source>
        <dbReference type="ARBA" id="ARBA00022755"/>
    </source>
</evidence>
<dbReference type="Pfam" id="PF01071">
    <property type="entry name" value="GARS_A"/>
    <property type="match status" value="1"/>
</dbReference>